<dbReference type="AlphaFoldDB" id="A0A9Q4KPT9"/>
<dbReference type="RefSeq" id="WP_269480293.1">
    <property type="nucleotide sequence ID" value="NZ_JAPXGP010000004.1"/>
</dbReference>
<dbReference type="Pfam" id="PF12728">
    <property type="entry name" value="HTH_17"/>
    <property type="match status" value="1"/>
</dbReference>
<accession>A0A9Q4KPT9</accession>
<name>A0A9Q4KPT9_9BACT</name>
<dbReference type="SUPFAM" id="SSF46955">
    <property type="entry name" value="Putative DNA-binding domain"/>
    <property type="match status" value="1"/>
</dbReference>
<dbReference type="NCBIfam" id="TIGR01764">
    <property type="entry name" value="excise"/>
    <property type="match status" value="1"/>
</dbReference>
<dbReference type="EMBL" id="JAPXGP010000004">
    <property type="protein sequence ID" value="MCZ6161982.1"/>
    <property type="molecule type" value="Genomic_DNA"/>
</dbReference>
<protein>
    <submittedName>
        <fullName evidence="2">Helix-turn-helix domain-containing protein</fullName>
    </submittedName>
</protein>
<gene>
    <name evidence="2" type="ORF">O6B92_06485</name>
</gene>
<proteinExistence type="predicted"/>
<dbReference type="InterPro" id="IPR009061">
    <property type="entry name" value="DNA-bd_dom_put_sf"/>
</dbReference>
<sequence length="64" mass="7655">MNATKELDFKDLITYEEAAKALRLSTETIRNWVRQGKIKKYPLTYRTVFLSKKELKEFILSKEE</sequence>
<dbReference type="GO" id="GO:0003677">
    <property type="term" value="F:DNA binding"/>
    <property type="evidence" value="ECO:0007669"/>
    <property type="project" value="InterPro"/>
</dbReference>
<reference evidence="2" key="1">
    <citation type="submission" date="2022-12" db="EMBL/GenBank/DDBJ databases">
        <title>Species Delineation and Comparative Genomics within the Campylobacter ureolyticus Complex.</title>
        <authorList>
            <person name="Maki J."/>
            <person name="Howard M."/>
            <person name="Connelly S."/>
            <person name="Hardy D.J."/>
            <person name="Cameron A."/>
        </authorList>
    </citation>
    <scope>NUCLEOTIDE SEQUENCE</scope>
    <source>
        <strain evidence="2">URMC_786</strain>
    </source>
</reference>
<feature type="domain" description="Helix-turn-helix" evidence="1">
    <location>
        <begin position="14"/>
        <end position="61"/>
    </location>
</feature>
<dbReference type="Proteomes" id="UP001075461">
    <property type="component" value="Unassembled WGS sequence"/>
</dbReference>
<organism evidence="2 3">
    <name type="scientific">Campylobacter ureolyticus</name>
    <dbReference type="NCBI Taxonomy" id="827"/>
    <lineage>
        <taxon>Bacteria</taxon>
        <taxon>Pseudomonadati</taxon>
        <taxon>Campylobacterota</taxon>
        <taxon>Epsilonproteobacteria</taxon>
        <taxon>Campylobacterales</taxon>
        <taxon>Campylobacteraceae</taxon>
        <taxon>Campylobacter</taxon>
    </lineage>
</organism>
<dbReference type="InterPro" id="IPR010093">
    <property type="entry name" value="SinI_DNA-bd"/>
</dbReference>
<comment type="caution">
    <text evidence="2">The sequence shown here is derived from an EMBL/GenBank/DDBJ whole genome shotgun (WGS) entry which is preliminary data.</text>
</comment>
<evidence type="ECO:0000313" key="3">
    <source>
        <dbReference type="Proteomes" id="UP001075461"/>
    </source>
</evidence>
<dbReference type="InterPro" id="IPR041657">
    <property type="entry name" value="HTH_17"/>
</dbReference>
<evidence type="ECO:0000313" key="2">
    <source>
        <dbReference type="EMBL" id="MCZ6161982.1"/>
    </source>
</evidence>
<evidence type="ECO:0000259" key="1">
    <source>
        <dbReference type="Pfam" id="PF12728"/>
    </source>
</evidence>